<dbReference type="OrthoDB" id="421951at2759"/>
<dbReference type="Proteomes" id="UP000695026">
    <property type="component" value="Unplaced"/>
</dbReference>
<organism evidence="1 2">
    <name type="scientific">Python bivittatus</name>
    <name type="common">Burmese python</name>
    <name type="synonym">Python molurus bivittatus</name>
    <dbReference type="NCBI Taxonomy" id="176946"/>
    <lineage>
        <taxon>Eukaryota</taxon>
        <taxon>Metazoa</taxon>
        <taxon>Chordata</taxon>
        <taxon>Craniata</taxon>
        <taxon>Vertebrata</taxon>
        <taxon>Euteleostomi</taxon>
        <taxon>Lepidosauria</taxon>
        <taxon>Squamata</taxon>
        <taxon>Bifurcata</taxon>
        <taxon>Unidentata</taxon>
        <taxon>Episquamata</taxon>
        <taxon>Toxicofera</taxon>
        <taxon>Serpentes</taxon>
        <taxon>Henophidia</taxon>
        <taxon>Pythonidae</taxon>
        <taxon>Python</taxon>
    </lineage>
</organism>
<sequence>MNRKYKLASSRITGTGYASASPRAFLRCFFWVCFSEKSNLIFQLITSRLMHVFIITLSLLRVWINMAQFQQGGPDEKEKTTALKDLLSRIDLDELMKKDEPPLEFPDTLEGFEYTFNERLGESD</sequence>
<dbReference type="GeneID" id="103056841"/>
<proteinExistence type="predicted"/>
<name>A0A9F5IVT3_PYTBI</name>
<accession>A0A9F5IVT3</accession>
<gene>
    <name evidence="2" type="primary">LOC103056841</name>
</gene>
<dbReference type="RefSeq" id="XP_025032514.1">
    <property type="nucleotide sequence ID" value="XM_025176746.1"/>
</dbReference>
<reference evidence="2" key="1">
    <citation type="submission" date="2025-08" db="UniProtKB">
        <authorList>
            <consortium name="RefSeq"/>
        </authorList>
    </citation>
    <scope>IDENTIFICATION</scope>
    <source>
        <tissue evidence="2">Liver</tissue>
    </source>
</reference>
<keyword evidence="1" id="KW-1185">Reference proteome</keyword>
<evidence type="ECO:0000313" key="2">
    <source>
        <dbReference type="RefSeq" id="XP_025032514.1"/>
    </source>
</evidence>
<evidence type="ECO:0000313" key="1">
    <source>
        <dbReference type="Proteomes" id="UP000695026"/>
    </source>
</evidence>
<dbReference type="AlphaFoldDB" id="A0A9F5IVT3"/>
<dbReference type="KEGG" id="pbi:103056841"/>
<protein>
    <submittedName>
        <fullName evidence="2">Protein FAM172A-like</fullName>
    </submittedName>
</protein>